<evidence type="ECO:0000256" key="2">
    <source>
        <dbReference type="SAM" id="MobiDB-lite"/>
    </source>
</evidence>
<dbReference type="Pfam" id="PF03816">
    <property type="entry name" value="LytR_cpsA_psr"/>
    <property type="match status" value="1"/>
</dbReference>
<feature type="transmembrane region" description="Helical" evidence="3">
    <location>
        <begin position="21"/>
        <end position="43"/>
    </location>
</feature>
<dbReference type="RefSeq" id="WP_089775142.1">
    <property type="nucleotide sequence ID" value="NZ_FNTX01000002.1"/>
</dbReference>
<keyword evidence="3" id="KW-0812">Transmembrane</keyword>
<keyword evidence="6" id="KW-1185">Reference proteome</keyword>
<protein>
    <submittedName>
        <fullName evidence="5">Cell envelope-related function transcriptional attenuator common domain-containing protein</fullName>
    </submittedName>
</protein>
<evidence type="ECO:0000259" key="4">
    <source>
        <dbReference type="Pfam" id="PF03816"/>
    </source>
</evidence>
<dbReference type="PANTHER" id="PTHR33392">
    <property type="entry name" value="POLYISOPRENYL-TEICHOIC ACID--PEPTIDOGLYCAN TEICHOIC ACID TRANSFERASE TAGU"/>
    <property type="match status" value="1"/>
</dbReference>
<reference evidence="6" key="1">
    <citation type="submission" date="2016-10" db="EMBL/GenBank/DDBJ databases">
        <authorList>
            <person name="Varghese N."/>
            <person name="Submissions S."/>
        </authorList>
    </citation>
    <scope>NUCLEOTIDE SEQUENCE [LARGE SCALE GENOMIC DNA]</scope>
    <source>
        <strain evidence="6">DSM 21368</strain>
    </source>
</reference>
<evidence type="ECO:0000313" key="6">
    <source>
        <dbReference type="Proteomes" id="UP000199220"/>
    </source>
</evidence>
<gene>
    <name evidence="5" type="ORF">SAMN04488554_4077</name>
</gene>
<evidence type="ECO:0000256" key="1">
    <source>
        <dbReference type="ARBA" id="ARBA00006068"/>
    </source>
</evidence>
<dbReference type="OrthoDB" id="9782542at2"/>
<dbReference type="InterPro" id="IPR050922">
    <property type="entry name" value="LytR/CpsA/Psr_CW_biosynth"/>
</dbReference>
<dbReference type="InterPro" id="IPR004474">
    <property type="entry name" value="LytR_CpsA_psr"/>
</dbReference>
<accession>A0A1H5NAU5</accession>
<comment type="similarity">
    <text evidence="1">Belongs to the LytR/CpsA/Psr (LCP) family.</text>
</comment>
<proteinExistence type="inferred from homology"/>
<evidence type="ECO:0000313" key="5">
    <source>
        <dbReference type="EMBL" id="SEE98017.1"/>
    </source>
</evidence>
<dbReference type="NCBIfam" id="TIGR00350">
    <property type="entry name" value="lytR_cpsA_psr"/>
    <property type="match status" value="1"/>
</dbReference>
<organism evidence="5 6">
    <name type="scientific">Ruania alba</name>
    <dbReference type="NCBI Taxonomy" id="648782"/>
    <lineage>
        <taxon>Bacteria</taxon>
        <taxon>Bacillati</taxon>
        <taxon>Actinomycetota</taxon>
        <taxon>Actinomycetes</taxon>
        <taxon>Micrococcales</taxon>
        <taxon>Ruaniaceae</taxon>
        <taxon>Ruania</taxon>
    </lineage>
</organism>
<dbReference type="EMBL" id="FNTX01000002">
    <property type="protein sequence ID" value="SEE98017.1"/>
    <property type="molecule type" value="Genomic_DNA"/>
</dbReference>
<dbReference type="Gene3D" id="3.40.630.190">
    <property type="entry name" value="LCP protein"/>
    <property type="match status" value="1"/>
</dbReference>
<name>A0A1H5NAU5_9MICO</name>
<dbReference type="STRING" id="648782.SAMN04488554_4077"/>
<keyword evidence="3" id="KW-1133">Transmembrane helix</keyword>
<evidence type="ECO:0000256" key="3">
    <source>
        <dbReference type="SAM" id="Phobius"/>
    </source>
</evidence>
<sequence>MTLDGAPPRHHRRTPRQHRGIRVTLVAAVFLVAVAGTGAALAYRSLQSGVERHDLPAILGTDRPTAGDVGPDDSLDGRPVNILVMGSDSRDGDDNAELGGGDRTGMRSDTTLLLHISADRTRVDAVSIPRDLLVDIPGCPRPDGSTSPPRYAGDPDGEFTMFNEAFAIGAGTGDLGYAAACTVLTFQTMTDIPVDDFVVVEMSGFRDMVDAIGGVHICVEQDMSSRQAGLDITAGCHTLDGENALALARARKGPGLGDGSDVGRIDRQQELLTAMVQQVLDRNVLTDSGELFQFLRAATSSLTTGDRIGNLTTMAGLTYSLRDVGVDQVNFATMPYDWAGARVLANDDSEALWSSIRADQPMQLPATEEGT</sequence>
<dbReference type="PANTHER" id="PTHR33392:SF6">
    <property type="entry name" value="POLYISOPRENYL-TEICHOIC ACID--PEPTIDOGLYCAN TEICHOIC ACID TRANSFERASE TAGU"/>
    <property type="match status" value="1"/>
</dbReference>
<dbReference type="Proteomes" id="UP000199220">
    <property type="component" value="Unassembled WGS sequence"/>
</dbReference>
<dbReference type="AlphaFoldDB" id="A0A1H5NAU5"/>
<keyword evidence="3" id="KW-0472">Membrane</keyword>
<feature type="domain" description="Cell envelope-related transcriptional attenuator" evidence="4">
    <location>
        <begin position="107"/>
        <end position="279"/>
    </location>
</feature>
<feature type="region of interest" description="Disordered" evidence="2">
    <location>
        <begin position="58"/>
        <end position="79"/>
    </location>
</feature>